<dbReference type="Gene3D" id="3.30.700.10">
    <property type="entry name" value="Glycoprotein, Type 4 Pilin"/>
    <property type="match status" value="1"/>
</dbReference>
<dbReference type="EMBL" id="FWWZ01000002">
    <property type="protein sequence ID" value="SMC10183.1"/>
    <property type="molecule type" value="Genomic_DNA"/>
</dbReference>
<comment type="similarity">
    <text evidence="2">Belongs to the GSP G family.</text>
</comment>
<evidence type="ECO:0000256" key="9">
    <source>
        <dbReference type="ARBA" id="ARBA00023136"/>
    </source>
</evidence>
<dbReference type="Proteomes" id="UP000192602">
    <property type="component" value="Unassembled WGS sequence"/>
</dbReference>
<dbReference type="Pfam" id="PF07963">
    <property type="entry name" value="N_methyl"/>
    <property type="match status" value="1"/>
</dbReference>
<dbReference type="AlphaFoldDB" id="A0A1W1WWS6"/>
<dbReference type="Pfam" id="PF08334">
    <property type="entry name" value="T2SSG"/>
    <property type="match status" value="1"/>
</dbReference>
<dbReference type="PANTHER" id="PTHR30093">
    <property type="entry name" value="GENERAL SECRETION PATHWAY PROTEIN G"/>
    <property type="match status" value="1"/>
</dbReference>
<dbReference type="InterPro" id="IPR013545">
    <property type="entry name" value="T2SS_protein-GspG_C"/>
</dbReference>
<keyword evidence="5" id="KW-0488">Methylation</keyword>
<dbReference type="PRINTS" id="PR00813">
    <property type="entry name" value="BCTERIALGSPG"/>
</dbReference>
<accession>A0A1W1WWS6</accession>
<evidence type="ECO:0000256" key="1">
    <source>
        <dbReference type="ARBA" id="ARBA00004377"/>
    </source>
</evidence>
<comment type="subcellular location">
    <subcellularLocation>
        <location evidence="1">Cell inner membrane</location>
        <topology evidence="1">Single-pass membrane protein</topology>
    </subcellularLocation>
</comment>
<dbReference type="STRING" id="1069081.SAMN05660197_2025"/>
<evidence type="ECO:0000256" key="6">
    <source>
        <dbReference type="ARBA" id="ARBA00022519"/>
    </source>
</evidence>
<evidence type="ECO:0000256" key="5">
    <source>
        <dbReference type="ARBA" id="ARBA00022481"/>
    </source>
</evidence>
<proteinExistence type="inferred from homology"/>
<sequence length="140" mass="15565">MKKAFSLMELMIVIIILGLLASLVLPNLIGKSEEAKQKLVCVQMQSVAQALKMFKLDNGNYPDTEEGIQALIKNPDPEKYPNYSAKGYLSNGQLPKDPWGHPFIYVKKEDGFNLISLGADGKEGGKDENKDISYEDCLKK</sequence>
<evidence type="ECO:0000313" key="13">
    <source>
        <dbReference type="Proteomes" id="UP000192602"/>
    </source>
</evidence>
<keyword evidence="7" id="KW-0812">Transmembrane</keyword>
<dbReference type="GO" id="GO:0015628">
    <property type="term" value="P:protein secretion by the type II secretion system"/>
    <property type="evidence" value="ECO:0007669"/>
    <property type="project" value="InterPro"/>
</dbReference>
<dbReference type="SUPFAM" id="SSF54523">
    <property type="entry name" value="Pili subunits"/>
    <property type="match status" value="1"/>
</dbReference>
<organism evidence="12 13">
    <name type="scientific">Nitratiruptor tergarcus DSM 16512</name>
    <dbReference type="NCBI Taxonomy" id="1069081"/>
    <lineage>
        <taxon>Bacteria</taxon>
        <taxon>Pseudomonadati</taxon>
        <taxon>Campylobacterota</taxon>
        <taxon>Epsilonproteobacteria</taxon>
        <taxon>Nautiliales</taxon>
        <taxon>Nitratiruptoraceae</taxon>
        <taxon>Nitratiruptor</taxon>
    </lineage>
</organism>
<evidence type="ECO:0000256" key="10">
    <source>
        <dbReference type="SAM" id="MobiDB-lite"/>
    </source>
</evidence>
<keyword evidence="8" id="KW-1133">Transmembrane helix</keyword>
<dbReference type="InterPro" id="IPR010054">
    <property type="entry name" value="Type2_sec_GspG"/>
</dbReference>
<keyword evidence="6" id="KW-0997">Cell inner membrane</keyword>
<keyword evidence="13" id="KW-1185">Reference proteome</keyword>
<evidence type="ECO:0000313" key="12">
    <source>
        <dbReference type="EMBL" id="SMC10183.1"/>
    </source>
</evidence>
<dbReference type="RefSeq" id="WP_084276639.1">
    <property type="nucleotide sequence ID" value="NZ_AP026672.1"/>
</dbReference>
<dbReference type="GO" id="GO:0005886">
    <property type="term" value="C:plasma membrane"/>
    <property type="evidence" value="ECO:0007669"/>
    <property type="project" value="UniProtKB-SubCell"/>
</dbReference>
<reference evidence="13" key="1">
    <citation type="submission" date="2017-04" db="EMBL/GenBank/DDBJ databases">
        <authorList>
            <person name="Varghese N."/>
            <person name="Submissions S."/>
        </authorList>
    </citation>
    <scope>NUCLEOTIDE SEQUENCE [LARGE SCALE GENOMIC DNA]</scope>
    <source>
        <strain evidence="13">DSM 16512</strain>
    </source>
</reference>
<evidence type="ECO:0000256" key="8">
    <source>
        <dbReference type="ARBA" id="ARBA00022989"/>
    </source>
</evidence>
<dbReference type="GO" id="GO:0015627">
    <property type="term" value="C:type II protein secretion system complex"/>
    <property type="evidence" value="ECO:0007669"/>
    <property type="project" value="InterPro"/>
</dbReference>
<evidence type="ECO:0000259" key="11">
    <source>
        <dbReference type="Pfam" id="PF08334"/>
    </source>
</evidence>
<feature type="domain" description="Type II secretion system protein GspG C-terminal" evidence="11">
    <location>
        <begin position="27"/>
        <end position="133"/>
    </location>
</feature>
<evidence type="ECO:0000256" key="3">
    <source>
        <dbReference type="ARBA" id="ARBA00020042"/>
    </source>
</evidence>
<protein>
    <recommendedName>
        <fullName evidence="3">Type II secretion system core protein G</fullName>
    </recommendedName>
</protein>
<evidence type="ECO:0000256" key="2">
    <source>
        <dbReference type="ARBA" id="ARBA00009984"/>
    </source>
</evidence>
<name>A0A1W1WWS6_9BACT</name>
<dbReference type="PANTHER" id="PTHR30093:SF44">
    <property type="entry name" value="TYPE II SECRETION SYSTEM CORE PROTEIN G"/>
    <property type="match status" value="1"/>
</dbReference>
<feature type="region of interest" description="Disordered" evidence="10">
    <location>
        <begin position="118"/>
        <end position="140"/>
    </location>
</feature>
<dbReference type="InterPro" id="IPR045584">
    <property type="entry name" value="Pilin-like"/>
</dbReference>
<dbReference type="InterPro" id="IPR000983">
    <property type="entry name" value="Bac_GSPG_pilin"/>
</dbReference>
<keyword evidence="4" id="KW-1003">Cell membrane</keyword>
<dbReference type="InterPro" id="IPR012902">
    <property type="entry name" value="N_methyl_site"/>
</dbReference>
<evidence type="ECO:0000256" key="7">
    <source>
        <dbReference type="ARBA" id="ARBA00022692"/>
    </source>
</evidence>
<gene>
    <name evidence="12" type="ORF">SAMN05660197_2025</name>
</gene>
<dbReference type="NCBIfam" id="TIGR01710">
    <property type="entry name" value="typeII_sec_gspG"/>
    <property type="match status" value="1"/>
</dbReference>
<feature type="compositionally biased region" description="Basic and acidic residues" evidence="10">
    <location>
        <begin position="120"/>
        <end position="140"/>
    </location>
</feature>
<evidence type="ECO:0000256" key="4">
    <source>
        <dbReference type="ARBA" id="ARBA00022475"/>
    </source>
</evidence>
<dbReference type="OrthoDB" id="9795612at2"/>
<keyword evidence="9" id="KW-0472">Membrane</keyword>
<dbReference type="NCBIfam" id="TIGR02532">
    <property type="entry name" value="IV_pilin_GFxxxE"/>
    <property type="match status" value="1"/>
</dbReference>